<dbReference type="Proteomes" id="UP000441717">
    <property type="component" value="Unassembled WGS sequence"/>
</dbReference>
<gene>
    <name evidence="1" type="ORF">GFC01_13290</name>
</gene>
<name>A0A6N7IT13_9FIRM</name>
<dbReference type="EMBL" id="WHYR01000042">
    <property type="protein sequence ID" value="MQL53214.1"/>
    <property type="molecule type" value="Genomic_DNA"/>
</dbReference>
<dbReference type="AlphaFoldDB" id="A0A6N7IT13"/>
<reference evidence="1 2" key="1">
    <citation type="submission" date="2019-10" db="EMBL/GenBank/DDBJ databases">
        <title>Comparative genomics of sulfur disproportionating microorganisms.</title>
        <authorList>
            <person name="Ward L.M."/>
            <person name="Bertran E."/>
            <person name="Johnston D."/>
        </authorList>
    </citation>
    <scope>NUCLEOTIDE SEQUENCE [LARGE SCALE GENOMIC DNA]</scope>
    <source>
        <strain evidence="1 2">DSM 14055</strain>
    </source>
</reference>
<proteinExistence type="predicted"/>
<evidence type="ECO:0000313" key="2">
    <source>
        <dbReference type="Proteomes" id="UP000441717"/>
    </source>
</evidence>
<comment type="caution">
    <text evidence="1">The sequence shown here is derived from an EMBL/GenBank/DDBJ whole genome shotgun (WGS) entry which is preliminary data.</text>
</comment>
<dbReference type="RefSeq" id="WP_152947693.1">
    <property type="nucleotide sequence ID" value="NZ_WHYR01000042.1"/>
</dbReference>
<keyword evidence="2" id="KW-1185">Reference proteome</keyword>
<sequence>MAETTVKGMADDWMDGGVYHDPRALLDRIISSQEAQAPLYHELARTAPNEHLRKTIEYIAQQDREDVEKLRRLHHYFPGYAGPAPRSRSESFTESSVHHAWLEGARRARDMEIRQCYMLCRLALYAPMPHVHKMILDLAMGQLGQAEFWNDMVIAYSGLVGGYPGPTYPYPGYPGPVYGSVPGVYAGPDKEEKK</sequence>
<organism evidence="1 2">
    <name type="scientific">Desulfofundulus thermobenzoicus</name>
    <dbReference type="NCBI Taxonomy" id="29376"/>
    <lineage>
        <taxon>Bacteria</taxon>
        <taxon>Bacillati</taxon>
        <taxon>Bacillota</taxon>
        <taxon>Clostridia</taxon>
        <taxon>Eubacteriales</taxon>
        <taxon>Peptococcaceae</taxon>
        <taxon>Desulfofundulus</taxon>
    </lineage>
</organism>
<accession>A0A6N7IT13</accession>
<protein>
    <submittedName>
        <fullName evidence="1">Uncharacterized protein</fullName>
    </submittedName>
</protein>
<evidence type="ECO:0000313" key="1">
    <source>
        <dbReference type="EMBL" id="MQL53214.1"/>
    </source>
</evidence>